<dbReference type="Pfam" id="PF06863">
    <property type="entry name" value="DUF1254"/>
    <property type="match status" value="1"/>
</dbReference>
<evidence type="ECO:0000259" key="2">
    <source>
        <dbReference type="Pfam" id="PF06742"/>
    </source>
</evidence>
<dbReference type="InterPro" id="IPR010621">
    <property type="entry name" value="DUF1214"/>
</dbReference>
<gene>
    <name evidence="4" type="ORF">RGQ13_19415</name>
</gene>
<dbReference type="Proteomes" id="UP001258994">
    <property type="component" value="Chromosome"/>
</dbReference>
<dbReference type="Gene3D" id="2.60.120.1600">
    <property type="match status" value="1"/>
</dbReference>
<evidence type="ECO:0000259" key="3">
    <source>
        <dbReference type="Pfam" id="PF06863"/>
    </source>
</evidence>
<organism evidence="4 5">
    <name type="scientific">Thalassotalea psychrophila</name>
    <dbReference type="NCBI Taxonomy" id="3065647"/>
    <lineage>
        <taxon>Bacteria</taxon>
        <taxon>Pseudomonadati</taxon>
        <taxon>Pseudomonadota</taxon>
        <taxon>Gammaproteobacteria</taxon>
        <taxon>Alteromonadales</taxon>
        <taxon>Colwelliaceae</taxon>
        <taxon>Thalassotalea</taxon>
    </lineage>
</organism>
<feature type="chain" id="PRO_5046251949" evidence="1">
    <location>
        <begin position="21"/>
        <end position="343"/>
    </location>
</feature>
<accession>A0ABY9TUL8</accession>
<feature type="domain" description="DUF1214" evidence="2">
    <location>
        <begin position="260"/>
        <end position="328"/>
    </location>
</feature>
<evidence type="ECO:0000313" key="4">
    <source>
        <dbReference type="EMBL" id="WNC72264.1"/>
    </source>
</evidence>
<dbReference type="PROSITE" id="PS51257">
    <property type="entry name" value="PROKAR_LIPOPROTEIN"/>
    <property type="match status" value="1"/>
</dbReference>
<dbReference type="SUPFAM" id="SSF160935">
    <property type="entry name" value="VPA0735-like"/>
    <property type="match status" value="1"/>
</dbReference>
<sequence length="343" mass="37797">MNKLLLSSIIIASLSLSACSASDSKEQTTVISSDVTAVTVTKENYPTIETSRQFAIQVKNTGGVNKLDRFNGTTQVDNQPVIRMNQDTVYTMGVVDVSEGATVTLPEVGERFMSLQFVDADHYIYPAEYGAGTYDIPQNTDYVYVLIRIAAETGTDEETALISKLQEQIKINANSAKPYTPINYNKASLAATHKELLAEFMTGKHDPLTMFNVKGVVNEEARQVGAAIGWAGGQKRDNVWSMRPDSTDFSCQSTTFEDPQNSGGFWSITVYDKNGFLFTPNNINSYNAVKSADGTYTVRFGCDGQENNININNDTGTWNAIMRAYRPSPLVQSGQWQPLKHVK</sequence>
<feature type="signal peptide" evidence="1">
    <location>
        <begin position="1"/>
        <end position="20"/>
    </location>
</feature>
<feature type="domain" description="DUF1254" evidence="3">
    <location>
        <begin position="70"/>
        <end position="122"/>
    </location>
</feature>
<dbReference type="Pfam" id="PF06742">
    <property type="entry name" value="DUF1214"/>
    <property type="match status" value="1"/>
</dbReference>
<dbReference type="InterPro" id="IPR010679">
    <property type="entry name" value="DUF1254"/>
</dbReference>
<dbReference type="PANTHER" id="PTHR36509:SF2">
    <property type="entry name" value="BLL3101 PROTEIN"/>
    <property type="match status" value="1"/>
</dbReference>
<keyword evidence="5" id="KW-1185">Reference proteome</keyword>
<evidence type="ECO:0000256" key="1">
    <source>
        <dbReference type="SAM" id="SignalP"/>
    </source>
</evidence>
<dbReference type="EMBL" id="CP134145">
    <property type="protein sequence ID" value="WNC72264.1"/>
    <property type="molecule type" value="Genomic_DNA"/>
</dbReference>
<dbReference type="RefSeq" id="WP_348391383.1">
    <property type="nucleotide sequence ID" value="NZ_CP134145.1"/>
</dbReference>
<name>A0ABY9TUL8_9GAMM</name>
<dbReference type="PANTHER" id="PTHR36509">
    <property type="entry name" value="BLL3101 PROTEIN"/>
    <property type="match status" value="1"/>
</dbReference>
<reference evidence="5" key="1">
    <citation type="submission" date="2023-09" db="EMBL/GenBank/DDBJ databases">
        <authorList>
            <person name="Li S."/>
            <person name="Li X."/>
            <person name="Zhang C."/>
            <person name="Zhao Z."/>
        </authorList>
    </citation>
    <scope>NUCLEOTIDE SEQUENCE [LARGE SCALE GENOMIC DNA]</scope>
    <source>
        <strain evidence="5">SQ149</strain>
    </source>
</reference>
<keyword evidence="1" id="KW-0732">Signal</keyword>
<evidence type="ECO:0000313" key="5">
    <source>
        <dbReference type="Proteomes" id="UP001258994"/>
    </source>
</evidence>
<proteinExistence type="predicted"/>
<protein>
    <submittedName>
        <fullName evidence="4">DUF1254 domain-containing protein</fullName>
    </submittedName>
</protein>